<dbReference type="InterPro" id="IPR026983">
    <property type="entry name" value="DHC"/>
</dbReference>
<keyword evidence="3" id="KW-1185">Reference proteome</keyword>
<dbReference type="Proteomes" id="UP000095192">
    <property type="component" value="Unassembled WGS sequence"/>
</dbReference>
<feature type="domain" description="Dynein heavy chain tail" evidence="1">
    <location>
        <begin position="541"/>
        <end position="695"/>
    </location>
</feature>
<dbReference type="PANTHER" id="PTHR46532">
    <property type="entry name" value="MALE FERTILITY FACTOR KL5"/>
    <property type="match status" value="1"/>
</dbReference>
<dbReference type="Pfam" id="PF08385">
    <property type="entry name" value="DHC_N1"/>
    <property type="match status" value="2"/>
</dbReference>
<dbReference type="VEuPathDB" id="ToxoDB:cyc_05231"/>
<proteinExistence type="predicted"/>
<dbReference type="GO" id="GO:0045505">
    <property type="term" value="F:dynein intermediate chain binding"/>
    <property type="evidence" value="ECO:0007669"/>
    <property type="project" value="InterPro"/>
</dbReference>
<evidence type="ECO:0000313" key="3">
    <source>
        <dbReference type="Proteomes" id="UP000095192"/>
    </source>
</evidence>
<dbReference type="InParanoid" id="A0A1D3D139"/>
<gene>
    <name evidence="2" type="ORF">cyc_05231</name>
</gene>
<evidence type="ECO:0000259" key="1">
    <source>
        <dbReference type="Pfam" id="PF08385"/>
    </source>
</evidence>
<organism evidence="2 3">
    <name type="scientific">Cyclospora cayetanensis</name>
    <dbReference type="NCBI Taxonomy" id="88456"/>
    <lineage>
        <taxon>Eukaryota</taxon>
        <taxon>Sar</taxon>
        <taxon>Alveolata</taxon>
        <taxon>Apicomplexa</taxon>
        <taxon>Conoidasida</taxon>
        <taxon>Coccidia</taxon>
        <taxon>Eucoccidiorida</taxon>
        <taxon>Eimeriorina</taxon>
        <taxon>Eimeriidae</taxon>
        <taxon>Cyclospora</taxon>
    </lineage>
</organism>
<dbReference type="PANTHER" id="PTHR46532:SF11">
    <property type="entry name" value="DYNEIN AXONEMAL HEAVY CHAIN 12"/>
    <property type="match status" value="1"/>
</dbReference>
<name>A0A1D3D139_9EIME</name>
<dbReference type="GO" id="GO:0005858">
    <property type="term" value="C:axonemal dynein complex"/>
    <property type="evidence" value="ECO:0007669"/>
    <property type="project" value="TreeGrafter"/>
</dbReference>
<dbReference type="AlphaFoldDB" id="A0A1D3D139"/>
<evidence type="ECO:0000313" key="2">
    <source>
        <dbReference type="EMBL" id="OEH77177.1"/>
    </source>
</evidence>
<sequence length="787" mass="89868">MPEEIMDQNTNTPEAASDPSALALGRSMESLPERNGAAPAGQRLAHWLIAQIQLSSFVADEDWTPDHTRELLNFCNDNRRSQWFLWMSKKPQLNPLERGEQGVQREKPECKRLAFSDKLPRHCTNYLQQHTSSKDECGDGLVFLGKKCTGVFNAEAPEDLTNITKCASDRELVQRLEALVNSWTRQMKEILAVQDGPEGSLESCHLGEIQRWTERAQNLKSLIEQFHEPDIQAVIDVLNEAKSSCAKHFQSVQKDIVASSRVVHDNLKFLEVLRGPCQALREADPTEIPMVATQLLMAVRIVATHSKYYTTPERISTEVIRRGQASVDIDSIWAGDVAQPMESLRNAVECGVTLNRVFKQLSTLIKSEGKACCWDSAAGAAFAEFQFSPTAQSKQKDLMCSSADSANLCSTPQGHVYFPTFGPFQTEVIRSNIRNIQQEYGKALSRLRVMGRNILNVKATSWHNEYAQFKEQVRDHESMYMNVIASAFKRAATVEEACEIFGAFKLLAKRPNIQRFLEKKASDIWRLFSQLHDIREVTISEDGKDAEQALRLYENVTDMLQTFVEKSFQEWLQEAEAVHPSGHTIHSPDIPLFGCDRHLFTRTKGGGLELNFNKELHRVLQEAHFWQYMQDQIIRLPFTVLELLKHRDRLFLLQQHILGVPDERRLFQQHVGSLDRKIAPGIEKLTWNSKGIKEYFVRDAWKDCQAVCEYVTRFLYEKKAITRIIEESTHTRLIFVDKKNTVELEGFLRQQGETQQAAVLAFQRQHSEIVGKLQRIEEVQSQPTGIN</sequence>
<dbReference type="GO" id="GO:0051959">
    <property type="term" value="F:dynein light intermediate chain binding"/>
    <property type="evidence" value="ECO:0007669"/>
    <property type="project" value="InterPro"/>
</dbReference>
<accession>A0A1D3D139</accession>
<comment type="caution">
    <text evidence="2">The sequence shown here is derived from an EMBL/GenBank/DDBJ whole genome shotgun (WGS) entry which is preliminary data.</text>
</comment>
<protein>
    <submittedName>
        <fullName evidence="2">Dynein heavy chain related protein</fullName>
    </submittedName>
</protein>
<dbReference type="EMBL" id="JROU02001178">
    <property type="protein sequence ID" value="OEH77177.1"/>
    <property type="molecule type" value="Genomic_DNA"/>
</dbReference>
<reference evidence="2 3" key="1">
    <citation type="journal article" date="2016" name="BMC Genomics">
        <title>Comparative genomics reveals Cyclospora cayetanensis possesses coccidia-like metabolism and invasion components but unique surface antigens.</title>
        <authorList>
            <person name="Liu S."/>
            <person name="Wang L."/>
            <person name="Zheng H."/>
            <person name="Xu Z."/>
            <person name="Roellig D.M."/>
            <person name="Li N."/>
            <person name="Frace M.A."/>
            <person name="Tang K."/>
            <person name="Arrowood M.J."/>
            <person name="Moss D.M."/>
            <person name="Zhang L."/>
            <person name="Feng Y."/>
            <person name="Xiao L."/>
        </authorList>
    </citation>
    <scope>NUCLEOTIDE SEQUENCE [LARGE SCALE GENOMIC DNA]</scope>
    <source>
        <strain evidence="2 3">CHN_HEN01</strain>
    </source>
</reference>
<dbReference type="GO" id="GO:0007018">
    <property type="term" value="P:microtubule-based movement"/>
    <property type="evidence" value="ECO:0007669"/>
    <property type="project" value="InterPro"/>
</dbReference>
<dbReference type="InterPro" id="IPR013594">
    <property type="entry name" value="Dynein_heavy_tail"/>
</dbReference>
<feature type="domain" description="Dynein heavy chain tail" evidence="1">
    <location>
        <begin position="173"/>
        <end position="530"/>
    </location>
</feature>
<dbReference type="VEuPathDB" id="ToxoDB:LOC34621455"/>